<evidence type="ECO:0000313" key="15">
    <source>
        <dbReference type="Proteomes" id="UP000835052"/>
    </source>
</evidence>
<reference evidence="14" key="1">
    <citation type="submission" date="2020-10" db="EMBL/GenBank/DDBJ databases">
        <authorList>
            <person name="Kikuchi T."/>
        </authorList>
    </citation>
    <scope>NUCLEOTIDE SEQUENCE</scope>
    <source>
        <strain evidence="14">NKZ352</strain>
    </source>
</reference>
<keyword evidence="9" id="KW-0735">Signal-anchor</keyword>
<keyword evidence="8" id="KW-0547">Nucleotide-binding</keyword>
<evidence type="ECO:0000259" key="13">
    <source>
        <dbReference type="Pfam" id="PF02434"/>
    </source>
</evidence>
<comment type="caution">
    <text evidence="14">The sequence shown here is derived from an EMBL/GenBank/DDBJ whole genome shotgun (WGS) entry which is preliminary data.</text>
</comment>
<evidence type="ECO:0000256" key="5">
    <source>
        <dbReference type="ARBA" id="ARBA00022676"/>
    </source>
</evidence>
<keyword evidence="6" id="KW-0808">Transferase</keyword>
<dbReference type="EMBL" id="CAJGYM010000062">
    <property type="protein sequence ID" value="CAD6195923.1"/>
    <property type="molecule type" value="Genomic_DNA"/>
</dbReference>
<evidence type="ECO:0000313" key="14">
    <source>
        <dbReference type="EMBL" id="CAD6195923.1"/>
    </source>
</evidence>
<dbReference type="Proteomes" id="UP000835052">
    <property type="component" value="Unassembled WGS sequence"/>
</dbReference>
<dbReference type="OrthoDB" id="414175at2759"/>
<protein>
    <recommendedName>
        <fullName evidence="4">N-acetylgalactosaminide beta-1,3-galactosyltransferase</fullName>
        <ecNumber evidence="4">2.4.1.122</ecNumber>
    </recommendedName>
</protein>
<keyword evidence="5" id="KW-0328">Glycosyltransferase</keyword>
<proteinExistence type="inferred from homology"/>
<evidence type="ECO:0000256" key="6">
    <source>
        <dbReference type="ARBA" id="ARBA00022679"/>
    </source>
</evidence>
<dbReference type="EC" id="2.4.1.122" evidence="4"/>
<dbReference type="GO" id="GO:0016263">
    <property type="term" value="F:glycoprotein-N-acetylgalactosamine 3-beta-galactosyltransferase activity"/>
    <property type="evidence" value="ECO:0007669"/>
    <property type="project" value="UniProtKB-EC"/>
</dbReference>
<evidence type="ECO:0000256" key="7">
    <source>
        <dbReference type="ARBA" id="ARBA00022692"/>
    </source>
</evidence>
<keyword evidence="7 12" id="KW-0812">Transmembrane</keyword>
<sequence length="350" mass="40473">MVQCGSLTALFKNDNYNIYSEDIELAQHIVWKKRRKTIYTIILGLLIVAVIVVIAASIRSDQKVATYRREDDPLLLPLIKVSPAAKRLPISGDLFCWVQSSTLYHDTRALAINETWLKRCDHGQIFTSEPFNDDRIPYSTVFAGIPDNYYNLFFKSRYAFYYIYKYVSQDFDWYLKADDDTYIIVEHLREYLSTLDPNEAHYVGYRLKPYMEFGYNAGGAGYVLSRAAVRTFHDALYPNETLCPDDIYEDVGISRCLASAGIFPTDTRNSKGQNRFNTFTPSDVFHQNKADESWLYYGEHGGYEAFANDVISFHKLSPDEIRLFDILLYRTDPPTLKHRNRKSNSTSSSR</sequence>
<keyword evidence="15" id="KW-1185">Reference proteome</keyword>
<dbReference type="InterPro" id="IPR026050">
    <property type="entry name" value="C1GALT1/C1GALT1_chp1"/>
</dbReference>
<dbReference type="PANTHER" id="PTHR23033:SF12">
    <property type="entry name" value="GLYCOPROTEIN-N-ACETYLGALACTOSAMINE 3-BETA-GALACTOSYLTRANSFERASE 1-RELATED"/>
    <property type="match status" value="1"/>
</dbReference>
<dbReference type="GO" id="GO:0000166">
    <property type="term" value="F:nucleotide binding"/>
    <property type="evidence" value="ECO:0007669"/>
    <property type="project" value="UniProtKB-KW"/>
</dbReference>
<dbReference type="InterPro" id="IPR003378">
    <property type="entry name" value="Fringe-like_glycosylTrfase"/>
</dbReference>
<name>A0A8S1HLH4_9PELO</name>
<gene>
    <name evidence="14" type="ORF">CAUJ_LOCUS11841</name>
</gene>
<dbReference type="GO" id="GO:0016020">
    <property type="term" value="C:membrane"/>
    <property type="evidence" value="ECO:0007669"/>
    <property type="project" value="UniProtKB-SubCell"/>
</dbReference>
<accession>A0A8S1HLH4</accession>
<dbReference type="Pfam" id="PF02434">
    <property type="entry name" value="Fringe"/>
    <property type="match status" value="1"/>
</dbReference>
<feature type="transmembrane region" description="Helical" evidence="12">
    <location>
        <begin position="38"/>
        <end position="58"/>
    </location>
</feature>
<evidence type="ECO:0000256" key="11">
    <source>
        <dbReference type="ARBA" id="ARBA00023136"/>
    </source>
</evidence>
<evidence type="ECO:0000256" key="9">
    <source>
        <dbReference type="ARBA" id="ARBA00022968"/>
    </source>
</evidence>
<comment type="pathway">
    <text evidence="2">Protein modification; protein glycosylation.</text>
</comment>
<evidence type="ECO:0000256" key="3">
    <source>
        <dbReference type="ARBA" id="ARBA00006462"/>
    </source>
</evidence>
<keyword evidence="10 12" id="KW-1133">Transmembrane helix</keyword>
<comment type="subcellular location">
    <subcellularLocation>
        <location evidence="1">Membrane</location>
        <topology evidence="1">Single-pass type II membrane protein</topology>
    </subcellularLocation>
</comment>
<organism evidence="14 15">
    <name type="scientific">Caenorhabditis auriculariae</name>
    <dbReference type="NCBI Taxonomy" id="2777116"/>
    <lineage>
        <taxon>Eukaryota</taxon>
        <taxon>Metazoa</taxon>
        <taxon>Ecdysozoa</taxon>
        <taxon>Nematoda</taxon>
        <taxon>Chromadorea</taxon>
        <taxon>Rhabditida</taxon>
        <taxon>Rhabditina</taxon>
        <taxon>Rhabditomorpha</taxon>
        <taxon>Rhabditoidea</taxon>
        <taxon>Rhabditidae</taxon>
        <taxon>Peloderinae</taxon>
        <taxon>Caenorhabditis</taxon>
    </lineage>
</organism>
<dbReference type="Gene3D" id="3.90.550.50">
    <property type="match status" value="1"/>
</dbReference>
<evidence type="ECO:0000256" key="12">
    <source>
        <dbReference type="SAM" id="Phobius"/>
    </source>
</evidence>
<evidence type="ECO:0000256" key="4">
    <source>
        <dbReference type="ARBA" id="ARBA00012557"/>
    </source>
</evidence>
<comment type="similarity">
    <text evidence="3">Belongs to the glycosyltransferase 31 family. Beta3-Gal-T subfamily.</text>
</comment>
<evidence type="ECO:0000256" key="8">
    <source>
        <dbReference type="ARBA" id="ARBA00022741"/>
    </source>
</evidence>
<evidence type="ECO:0000256" key="10">
    <source>
        <dbReference type="ARBA" id="ARBA00022989"/>
    </source>
</evidence>
<evidence type="ECO:0000256" key="2">
    <source>
        <dbReference type="ARBA" id="ARBA00004922"/>
    </source>
</evidence>
<dbReference type="PANTHER" id="PTHR23033">
    <property type="entry name" value="BETA1,3-GALACTOSYLTRANSFERASE"/>
    <property type="match status" value="1"/>
</dbReference>
<keyword evidence="11 12" id="KW-0472">Membrane</keyword>
<feature type="domain" description="Fringe-like glycosyltransferase" evidence="13">
    <location>
        <begin position="93"/>
        <end position="232"/>
    </location>
</feature>
<dbReference type="AlphaFoldDB" id="A0A8S1HLH4"/>
<evidence type="ECO:0000256" key="1">
    <source>
        <dbReference type="ARBA" id="ARBA00004606"/>
    </source>
</evidence>